<accession>A0A3G4ZZN0</accession>
<dbReference type="EMBL" id="MK072243">
    <property type="protein sequence ID" value="AYV80377.1"/>
    <property type="molecule type" value="Genomic_DNA"/>
</dbReference>
<organism evidence="1">
    <name type="scientific">Harvfovirus sp</name>
    <dbReference type="NCBI Taxonomy" id="2487768"/>
    <lineage>
        <taxon>Viruses</taxon>
        <taxon>Varidnaviria</taxon>
        <taxon>Bamfordvirae</taxon>
        <taxon>Nucleocytoviricota</taxon>
        <taxon>Megaviricetes</taxon>
        <taxon>Imitervirales</taxon>
        <taxon>Mimiviridae</taxon>
        <taxon>Klosneuvirinae</taxon>
    </lineage>
</organism>
<protein>
    <submittedName>
        <fullName evidence="1">TRNaseZ</fullName>
    </submittedName>
</protein>
<dbReference type="Gene3D" id="3.60.15.10">
    <property type="entry name" value="Ribonuclease Z/Hydroxyacylglutathione hydrolase-like"/>
    <property type="match status" value="1"/>
</dbReference>
<dbReference type="PANTHER" id="PTHR46504">
    <property type="entry name" value="TRNASE Z TRZ1"/>
    <property type="match status" value="1"/>
</dbReference>
<name>A0A3G4ZZN0_9VIRU</name>
<evidence type="ECO:0000313" key="1">
    <source>
        <dbReference type="EMBL" id="AYV80377.1"/>
    </source>
</evidence>
<dbReference type="SUPFAM" id="SSF56281">
    <property type="entry name" value="Metallo-hydrolase/oxidoreductase"/>
    <property type="match status" value="1"/>
</dbReference>
<dbReference type="InterPro" id="IPR036866">
    <property type="entry name" value="RibonucZ/Hydroxyglut_hydro"/>
</dbReference>
<reference evidence="1" key="1">
    <citation type="submission" date="2018-10" db="EMBL/GenBank/DDBJ databases">
        <title>Hidden diversity of soil giant viruses.</title>
        <authorList>
            <person name="Schulz F."/>
            <person name="Alteio L."/>
            <person name="Goudeau D."/>
            <person name="Ryan E.M."/>
            <person name="Malmstrom R.R."/>
            <person name="Blanchard J."/>
            <person name="Woyke T."/>
        </authorList>
    </citation>
    <scope>NUCLEOTIDE SEQUENCE</scope>
    <source>
        <strain evidence="1">HAV1</strain>
    </source>
</reference>
<sequence length="310" mass="35562">MSLNRDRNGELSIKLDGYTIRGKSIGGRETSFIIQELSVVFDMGYQPDKIETIQNAFISHGHADHIGCLHFMYANKKLQHITSPWQLIMPKSYIPSFIAMASASSSCNRGGFPAGFTECYLTKAADPSIQVLIPFKSLQVDKLIPAEECQLIPLIDKNNFLVNSYKMVHKICSYGYIINEQRKKLKEEYKGLSGFELKNLKAQNVIIQDDISISLIAFTGDTTIDGLLLNPDFFQAKILIMECTHFDDSIEDAESHGHIHFQQIIDNIDKFLNKWIILSHFSQKYRSIKDVEPYLKHLPEHQRKRFIMWI</sequence>
<dbReference type="PANTHER" id="PTHR46504:SF2">
    <property type="entry name" value="TRNASE Z TRZ1"/>
    <property type="match status" value="1"/>
</dbReference>
<proteinExistence type="predicted"/>
<gene>
    <name evidence="1" type="ORF">Harvfovirus1_2</name>
</gene>